<sequence>MRVFVTGATGFIGSAVVRELLAAGHTVLGLARSEQSAASLEAAGAEVQRGTLEDLDSLQSAAATTDGVIHTAFVHDFSDYARAAETDRRAIEALGDVLAGSNRPLVVASGVAGIAQGHPATEDDEAPTSLVRLSEPAALALVARDIRASVIRLPPTVHGAGDHGFIPQIITVAREKGASAYPNDGTNRWSAVHRLDAARLFRIALERAPASTRLHAVADESVAVRDIASVIGRHLELPVVAVASDDIAAHFGWIGTFFSRECGATSTLTQQRFGWHPGGPDLLNDLEQGHYFNEE</sequence>
<protein>
    <submittedName>
        <fullName evidence="2">Nucleoside-diphosphate-sugar epimerases</fullName>
    </submittedName>
</protein>
<dbReference type="InterPro" id="IPR051783">
    <property type="entry name" value="NAD(P)-dependent_oxidoreduct"/>
</dbReference>
<dbReference type="InterPro" id="IPR036291">
    <property type="entry name" value="NAD(P)-bd_dom_sf"/>
</dbReference>
<dbReference type="Gene3D" id="3.40.50.720">
    <property type="entry name" value="NAD(P)-binding Rossmann-like Domain"/>
    <property type="match status" value="1"/>
</dbReference>
<dbReference type="GO" id="GO:0005737">
    <property type="term" value="C:cytoplasm"/>
    <property type="evidence" value="ECO:0007669"/>
    <property type="project" value="TreeGrafter"/>
</dbReference>
<evidence type="ECO:0000259" key="1">
    <source>
        <dbReference type="Pfam" id="PF01370"/>
    </source>
</evidence>
<evidence type="ECO:0000313" key="2">
    <source>
        <dbReference type="EMBL" id="CAA9356009.1"/>
    </source>
</evidence>
<dbReference type="Pfam" id="PF01370">
    <property type="entry name" value="Epimerase"/>
    <property type="match status" value="1"/>
</dbReference>
<proteinExistence type="predicted"/>
<dbReference type="PANTHER" id="PTHR48079:SF6">
    <property type="entry name" value="NAD(P)-BINDING DOMAIN-CONTAINING PROTEIN-RELATED"/>
    <property type="match status" value="1"/>
</dbReference>
<name>A0A6J4MI62_9CHLR</name>
<reference evidence="2" key="1">
    <citation type="submission" date="2020-02" db="EMBL/GenBank/DDBJ databases">
        <authorList>
            <person name="Meier V. D."/>
        </authorList>
    </citation>
    <scope>NUCLEOTIDE SEQUENCE</scope>
    <source>
        <strain evidence="2">AVDCRST_MAG93</strain>
    </source>
</reference>
<dbReference type="PANTHER" id="PTHR48079">
    <property type="entry name" value="PROTEIN YEEZ"/>
    <property type="match status" value="1"/>
</dbReference>
<dbReference type="AlphaFoldDB" id="A0A6J4MI62"/>
<dbReference type="SUPFAM" id="SSF51735">
    <property type="entry name" value="NAD(P)-binding Rossmann-fold domains"/>
    <property type="match status" value="1"/>
</dbReference>
<dbReference type="EMBL" id="CADCTR010002486">
    <property type="protein sequence ID" value="CAA9356009.1"/>
    <property type="molecule type" value="Genomic_DNA"/>
</dbReference>
<dbReference type="InterPro" id="IPR001509">
    <property type="entry name" value="Epimerase_deHydtase"/>
</dbReference>
<gene>
    <name evidence="2" type="ORF">AVDCRST_MAG93-7361</name>
</gene>
<accession>A0A6J4MI62</accession>
<organism evidence="2">
    <name type="scientific">uncultured Chloroflexia bacterium</name>
    <dbReference type="NCBI Taxonomy" id="1672391"/>
    <lineage>
        <taxon>Bacteria</taxon>
        <taxon>Bacillati</taxon>
        <taxon>Chloroflexota</taxon>
        <taxon>Chloroflexia</taxon>
        <taxon>environmental samples</taxon>
    </lineage>
</organism>
<dbReference type="CDD" id="cd05262">
    <property type="entry name" value="SDR_a7"/>
    <property type="match status" value="1"/>
</dbReference>
<dbReference type="GO" id="GO:0004029">
    <property type="term" value="F:aldehyde dehydrogenase (NAD+) activity"/>
    <property type="evidence" value="ECO:0007669"/>
    <property type="project" value="TreeGrafter"/>
</dbReference>
<feature type="domain" description="NAD-dependent epimerase/dehydratase" evidence="1">
    <location>
        <begin position="3"/>
        <end position="207"/>
    </location>
</feature>